<evidence type="ECO:0000256" key="4">
    <source>
        <dbReference type="ARBA" id="ARBA00022656"/>
    </source>
</evidence>
<dbReference type="InterPro" id="IPR036844">
    <property type="entry name" value="Hint_dom_sf"/>
</dbReference>
<keyword evidence="6" id="KW-0843">Virulence</keyword>
<dbReference type="InterPro" id="IPR011049">
    <property type="entry name" value="Serralysin-like_metalloprot_C"/>
</dbReference>
<dbReference type="GO" id="GO:0016020">
    <property type="term" value="C:membrane"/>
    <property type="evidence" value="ECO:0007669"/>
    <property type="project" value="UniProtKB-SubCell"/>
</dbReference>
<dbReference type="SUPFAM" id="SSF51120">
    <property type="entry name" value="beta-Roll"/>
    <property type="match status" value="2"/>
</dbReference>
<name>A0A3N4UPQ4_9RHOB</name>
<feature type="domain" description="Hedgehog/Intein (Hint)" evidence="8">
    <location>
        <begin position="488"/>
        <end position="634"/>
    </location>
</feature>
<evidence type="ECO:0000256" key="7">
    <source>
        <dbReference type="ARBA" id="ARBA00023136"/>
    </source>
</evidence>
<dbReference type="InterPro" id="IPR001343">
    <property type="entry name" value="Hemolysn_Ca-bd"/>
</dbReference>
<organism evidence="9 10">
    <name type="scientific">Pacificibacter maritimus</name>
    <dbReference type="NCBI Taxonomy" id="762213"/>
    <lineage>
        <taxon>Bacteria</taxon>
        <taxon>Pseudomonadati</taxon>
        <taxon>Pseudomonadota</taxon>
        <taxon>Alphaproteobacteria</taxon>
        <taxon>Rhodobacterales</taxon>
        <taxon>Roseobacteraceae</taxon>
        <taxon>Pacificibacter</taxon>
    </lineage>
</organism>
<evidence type="ECO:0000256" key="6">
    <source>
        <dbReference type="ARBA" id="ARBA00023026"/>
    </source>
</evidence>
<dbReference type="GO" id="GO:0005509">
    <property type="term" value="F:calcium ion binding"/>
    <property type="evidence" value="ECO:0007669"/>
    <property type="project" value="InterPro"/>
</dbReference>
<dbReference type="RefSeq" id="WP_123792462.1">
    <property type="nucleotide sequence ID" value="NZ_RKQK01000002.1"/>
</dbReference>
<dbReference type="PRINTS" id="PR01488">
    <property type="entry name" value="RTXTOXINA"/>
</dbReference>
<sequence length="691" mass="70602">MPVTANFTDQLYSYSGDLVSLLNVSVLPNFSGVAGGNISLTDNDGVLTPNEASTIVIDGSPENVTYVGVATFNGSDGGLIGGVLGGLLGSTEAAIFETASGELYLYAPDGFPALAGVAVGITVDQGASYSLSATTPGIVDGTDDGEVMNVGYTDADGDEITNYNAGGLFGGYQSGDDVIYGNGGDDTINAGSGNDVISGGEGNDTIDGQAGNDTISGDAGDDTIYGGAGNDVIGGGEGNDIIFGGAGNDTIYGGAGNDIITGGDGADIVYGGDGNDVWLSDGETSTSSSASDEVYLEGGDDYAQIGYFTVGTPDILDGGEGNDTVALDNALVNTLDTGITLNDDGTSTTINFGTIVNNFENVRGSAGENAITGNNLDNIIWGLGGNDTLDGGGGNDTIEGGAGADNMSGGDGNDRFIIGSAADANGDVIVGGSGVDDTTDIDVIDLSAIDRSTYTITASVDPNDSGAKTGTVNFDTGETLSFSGIELICFARGSEIITSNGPVNVEDLEVGCMVLTMDNGMQPLRWIGSTKLDSHALAARPKFKPIKISAGALGNGTPMTDLMVSRQHRILVRSAIAERMFGVPEILVAAIKLVELPGIEIVEDAENVEYFHILFDEHEIVFSNGAATESLFTGPEALKAVTEDARAEIIELFPDIETQTALISARYIPPKGSVVKRFVERHAKNNKALMC</sequence>
<dbReference type="Pfam" id="PF13403">
    <property type="entry name" value="Hint_2"/>
    <property type="match status" value="1"/>
</dbReference>
<dbReference type="GO" id="GO:0005576">
    <property type="term" value="C:extracellular region"/>
    <property type="evidence" value="ECO:0007669"/>
    <property type="project" value="UniProtKB-SubCell"/>
</dbReference>
<comment type="caution">
    <text evidence="9">The sequence shown here is derived from an EMBL/GenBank/DDBJ whole genome shotgun (WGS) entry which is preliminary data.</text>
</comment>
<keyword evidence="7" id="KW-0472">Membrane</keyword>
<reference evidence="9 10" key="1">
    <citation type="submission" date="2018-11" db="EMBL/GenBank/DDBJ databases">
        <title>Genomic Encyclopedia of Type Strains, Phase IV (KMG-IV): sequencing the most valuable type-strain genomes for metagenomic binning, comparative biology and taxonomic classification.</title>
        <authorList>
            <person name="Goeker M."/>
        </authorList>
    </citation>
    <scope>NUCLEOTIDE SEQUENCE [LARGE SCALE GENOMIC DNA]</scope>
    <source>
        <strain evidence="9 10">DSM 104731</strain>
    </source>
</reference>
<dbReference type="PRINTS" id="PR00313">
    <property type="entry name" value="CABNDNGRPT"/>
</dbReference>
<evidence type="ECO:0000256" key="1">
    <source>
        <dbReference type="ARBA" id="ARBA00004370"/>
    </source>
</evidence>
<dbReference type="InterPro" id="IPR018511">
    <property type="entry name" value="Hemolysin-typ_Ca-bd_CS"/>
</dbReference>
<dbReference type="InterPro" id="IPR028992">
    <property type="entry name" value="Hedgehog/Intein_dom"/>
</dbReference>
<keyword evidence="3" id="KW-0964">Secreted</keyword>
<proteinExistence type="predicted"/>
<dbReference type="Pfam" id="PF00353">
    <property type="entry name" value="HemolysinCabind"/>
    <property type="match status" value="5"/>
</dbReference>
<dbReference type="OrthoDB" id="7795520at2"/>
<dbReference type="PANTHER" id="PTHR38340">
    <property type="entry name" value="S-LAYER PROTEIN"/>
    <property type="match status" value="1"/>
</dbReference>
<dbReference type="AlphaFoldDB" id="A0A3N4UPQ4"/>
<evidence type="ECO:0000256" key="3">
    <source>
        <dbReference type="ARBA" id="ARBA00022525"/>
    </source>
</evidence>
<protein>
    <submittedName>
        <fullName evidence="9">Hemolysin type calcium-binding protein</fullName>
    </submittedName>
</protein>
<evidence type="ECO:0000313" key="9">
    <source>
        <dbReference type="EMBL" id="RPE66987.1"/>
    </source>
</evidence>
<keyword evidence="4" id="KW-0800">Toxin</keyword>
<evidence type="ECO:0000259" key="8">
    <source>
        <dbReference type="Pfam" id="PF13403"/>
    </source>
</evidence>
<evidence type="ECO:0000313" key="10">
    <source>
        <dbReference type="Proteomes" id="UP000269689"/>
    </source>
</evidence>
<dbReference type="Gene3D" id="2.150.10.10">
    <property type="entry name" value="Serralysin-like metalloprotease, C-terminal"/>
    <property type="match status" value="3"/>
</dbReference>
<dbReference type="SUPFAM" id="SSF51294">
    <property type="entry name" value="Hedgehog/intein (Hint) domain"/>
    <property type="match status" value="1"/>
</dbReference>
<keyword evidence="10" id="KW-1185">Reference proteome</keyword>
<gene>
    <name evidence="9" type="ORF">EDD53_1391</name>
</gene>
<evidence type="ECO:0000256" key="5">
    <source>
        <dbReference type="ARBA" id="ARBA00022737"/>
    </source>
</evidence>
<dbReference type="InterPro" id="IPR003995">
    <property type="entry name" value="RTX_toxin_determinant-A"/>
</dbReference>
<dbReference type="EMBL" id="RKQK01000002">
    <property type="protein sequence ID" value="RPE66987.1"/>
    <property type="molecule type" value="Genomic_DNA"/>
</dbReference>
<comment type="subcellular location">
    <subcellularLocation>
        <location evidence="1">Membrane</location>
    </subcellularLocation>
    <subcellularLocation>
        <location evidence="2">Secreted</location>
    </subcellularLocation>
</comment>
<dbReference type="InterPro" id="IPR050557">
    <property type="entry name" value="RTX_toxin/Mannuronan_C5-epim"/>
</dbReference>
<keyword evidence="5" id="KW-0677">Repeat</keyword>
<dbReference type="PANTHER" id="PTHR38340:SF1">
    <property type="entry name" value="S-LAYER PROTEIN"/>
    <property type="match status" value="1"/>
</dbReference>
<dbReference type="GO" id="GO:0090729">
    <property type="term" value="F:toxin activity"/>
    <property type="evidence" value="ECO:0007669"/>
    <property type="project" value="UniProtKB-KW"/>
</dbReference>
<evidence type="ECO:0000256" key="2">
    <source>
        <dbReference type="ARBA" id="ARBA00004613"/>
    </source>
</evidence>
<dbReference type="PROSITE" id="PS00330">
    <property type="entry name" value="HEMOLYSIN_CALCIUM"/>
    <property type="match status" value="5"/>
</dbReference>
<dbReference type="Proteomes" id="UP000269689">
    <property type="component" value="Unassembled WGS sequence"/>
</dbReference>
<accession>A0A3N4UPQ4</accession>